<keyword evidence="2" id="KW-0677">Repeat</keyword>
<evidence type="ECO:0000256" key="3">
    <source>
        <dbReference type="SAM" id="Phobius"/>
    </source>
</evidence>
<evidence type="ECO:0008006" key="6">
    <source>
        <dbReference type="Google" id="ProtNLM"/>
    </source>
</evidence>
<keyword evidence="1" id="KW-0880">Kelch repeat</keyword>
<keyword evidence="5" id="KW-1185">Reference proteome</keyword>
<evidence type="ECO:0000313" key="4">
    <source>
        <dbReference type="EMBL" id="RHZ45757.1"/>
    </source>
</evidence>
<dbReference type="Gene3D" id="2.120.10.80">
    <property type="entry name" value="Kelch-type beta propeller"/>
    <property type="match status" value="2"/>
</dbReference>
<evidence type="ECO:0000256" key="2">
    <source>
        <dbReference type="ARBA" id="ARBA00022737"/>
    </source>
</evidence>
<keyword evidence="3" id="KW-0472">Membrane</keyword>
<protein>
    <recommendedName>
        <fullName evidence="6">Galactose oxidase</fullName>
    </recommendedName>
</protein>
<dbReference type="SUPFAM" id="SSF117281">
    <property type="entry name" value="Kelch motif"/>
    <property type="match status" value="1"/>
</dbReference>
<evidence type="ECO:0000313" key="5">
    <source>
        <dbReference type="Proteomes" id="UP000266861"/>
    </source>
</evidence>
<feature type="transmembrane region" description="Helical" evidence="3">
    <location>
        <begin position="303"/>
        <end position="325"/>
    </location>
</feature>
<dbReference type="Proteomes" id="UP000266861">
    <property type="component" value="Unassembled WGS sequence"/>
</dbReference>
<dbReference type="Pfam" id="PF24681">
    <property type="entry name" value="Kelch_KLHDC2_KLHL20_DRC7"/>
    <property type="match status" value="2"/>
</dbReference>
<keyword evidence="3" id="KW-1133">Transmembrane helix</keyword>
<dbReference type="OrthoDB" id="10251809at2759"/>
<dbReference type="PANTHER" id="PTHR46093">
    <property type="entry name" value="ACYL-COA-BINDING DOMAIN-CONTAINING PROTEIN 5"/>
    <property type="match status" value="1"/>
</dbReference>
<name>A0A397G580_9GLOM</name>
<reference evidence="4 5" key="1">
    <citation type="submission" date="2018-08" db="EMBL/GenBank/DDBJ databases">
        <title>Genome and evolution of the arbuscular mycorrhizal fungus Diversispora epigaea (formerly Glomus versiforme) and its bacterial endosymbionts.</title>
        <authorList>
            <person name="Sun X."/>
            <person name="Fei Z."/>
            <person name="Harrison M."/>
        </authorList>
    </citation>
    <scope>NUCLEOTIDE SEQUENCE [LARGE SCALE GENOMIC DNA]</scope>
    <source>
        <strain evidence="4 5">IT104</strain>
    </source>
</reference>
<gene>
    <name evidence="4" type="ORF">Glove_655g14</name>
</gene>
<dbReference type="AlphaFoldDB" id="A0A397G580"/>
<dbReference type="InterPro" id="IPR015915">
    <property type="entry name" value="Kelch-typ_b-propeller"/>
</dbReference>
<evidence type="ECO:0000256" key="1">
    <source>
        <dbReference type="ARBA" id="ARBA00022441"/>
    </source>
</evidence>
<comment type="caution">
    <text evidence="4">The sequence shown here is derived from an EMBL/GenBank/DDBJ whole genome shotgun (WGS) entry which is preliminary data.</text>
</comment>
<organism evidence="4 5">
    <name type="scientific">Diversispora epigaea</name>
    <dbReference type="NCBI Taxonomy" id="1348612"/>
    <lineage>
        <taxon>Eukaryota</taxon>
        <taxon>Fungi</taxon>
        <taxon>Fungi incertae sedis</taxon>
        <taxon>Mucoromycota</taxon>
        <taxon>Glomeromycotina</taxon>
        <taxon>Glomeromycetes</taxon>
        <taxon>Diversisporales</taxon>
        <taxon>Diversisporaceae</taxon>
        <taxon>Diversispora</taxon>
    </lineage>
</organism>
<keyword evidence="3" id="KW-0812">Transmembrane</keyword>
<accession>A0A397G580</accession>
<proteinExistence type="predicted"/>
<dbReference type="PANTHER" id="PTHR46093:SF18">
    <property type="entry name" value="FIBRONECTIN TYPE-III DOMAIN-CONTAINING PROTEIN"/>
    <property type="match status" value="1"/>
</dbReference>
<dbReference type="EMBL" id="PQFF01000539">
    <property type="protein sequence ID" value="RHZ45757.1"/>
    <property type="molecule type" value="Genomic_DNA"/>
</dbReference>
<sequence>MAVLTLDNSTIYLYGGFLQNGTIPDSGYLNPVYIYDYPNSIWSKLVIGGDVVPIRQDTKGVIDNSGLIYIFGGYNSTDEILFNDMNILDTVSNNWTTLSISENIPLRCSRYTVNILPNGIIVYIGGVEQVSYDATFTLVKMNKIELFNTNTHEWSQMNATGDEIDSRQHFSSVLTPDGNIVIFGGCTIAFAGVSPNLAVLDTNKNPFEWSTPVISETNSPPSIMGHTANLYYDFMIITFGYETVTEVDSSQVYLYNIKSNQWVTTFTPPDKKMTTTATPSATSTFNPIISSPPTKKSSKSLEIGLGIGIGAAFLISCIFIIIFIVRKRNSVIIETPGSHRLSS</sequence>